<dbReference type="PANTHER" id="PTHR14167:SF30">
    <property type="entry name" value="SH3 DOMAIN-CONTAINING PROTEIN 1"/>
    <property type="match status" value="1"/>
</dbReference>
<keyword evidence="5" id="KW-1185">Reference proteome</keyword>
<dbReference type="SUPFAM" id="SSF50044">
    <property type="entry name" value="SH3-domain"/>
    <property type="match status" value="1"/>
</dbReference>
<dbReference type="PRINTS" id="PR00499">
    <property type="entry name" value="P67PHOX"/>
</dbReference>
<dbReference type="AlphaFoldDB" id="A0AAV1CIK8"/>
<sequence>MEAIKKQASKLREQVAKQQQDMFPRFVLEDVFSKGVVLIPLTLWQTILRQLGQLGHEAVMIDDTEVESYQQLENLYKSTRAAKHFQRDIVRSLEGLISTSKKQMNTTRKLAEDCCKYGIENQSEALQLARAASCFGTAHVSMEDHRETMLGILSRQVCEPLRASIAGAPLEDARHLTHRYDRVRQEFEAQAADVLRRRSKCKDSSAESVIKLKSAEARLTELKSSMLALGREATSAMLSVEDDQQQLTFQKLLTMVDAERSYHQHIVALLEKLHSEMILEEQLAEPSQDLSPPLKDNISSQNHDTVIKSACLRSADGNDSYFIGKVIHSFDAQTDGELSLAVGDYVVVRQVASNGWSEGECKGEAGWFPSAYVEWKEKVPVSQVS</sequence>
<feature type="domain" description="SH3" evidence="3">
    <location>
        <begin position="319"/>
        <end position="378"/>
    </location>
</feature>
<dbReference type="InterPro" id="IPR027267">
    <property type="entry name" value="AH/BAR_dom_sf"/>
</dbReference>
<dbReference type="PANTHER" id="PTHR14167">
    <property type="entry name" value="SH3 DOMAIN-CONTAINING"/>
    <property type="match status" value="1"/>
</dbReference>
<evidence type="ECO:0000313" key="5">
    <source>
        <dbReference type="Proteomes" id="UP001161247"/>
    </source>
</evidence>
<dbReference type="Pfam" id="PF14604">
    <property type="entry name" value="SH3_9"/>
    <property type="match status" value="1"/>
</dbReference>
<dbReference type="Gene3D" id="2.30.30.40">
    <property type="entry name" value="SH3 Domains"/>
    <property type="match status" value="1"/>
</dbReference>
<reference evidence="4" key="1">
    <citation type="submission" date="2023-03" db="EMBL/GenBank/DDBJ databases">
        <authorList>
            <person name="Julca I."/>
        </authorList>
    </citation>
    <scope>NUCLEOTIDE SEQUENCE</scope>
</reference>
<dbReference type="InterPro" id="IPR036028">
    <property type="entry name" value="SH3-like_dom_sf"/>
</dbReference>
<evidence type="ECO:0000256" key="1">
    <source>
        <dbReference type="ARBA" id="ARBA00022443"/>
    </source>
</evidence>
<keyword evidence="1 2" id="KW-0728">SH3 domain</keyword>
<dbReference type="Proteomes" id="UP001161247">
    <property type="component" value="Chromosome 2"/>
</dbReference>
<dbReference type="PROSITE" id="PS50002">
    <property type="entry name" value="SH3"/>
    <property type="match status" value="1"/>
</dbReference>
<protein>
    <submittedName>
        <fullName evidence="4">OLC1v1030707C2</fullName>
    </submittedName>
</protein>
<accession>A0AAV1CIK8</accession>
<proteinExistence type="predicted"/>
<dbReference type="Gene3D" id="1.20.1270.60">
    <property type="entry name" value="Arfaptin homology (AH) domain/BAR domain"/>
    <property type="match status" value="1"/>
</dbReference>
<dbReference type="InterPro" id="IPR050384">
    <property type="entry name" value="Endophilin_SH3RF"/>
</dbReference>
<evidence type="ECO:0000256" key="2">
    <source>
        <dbReference type="PROSITE-ProRule" id="PRU00192"/>
    </source>
</evidence>
<gene>
    <name evidence="4" type="ORF">OLC1_LOCUS5967</name>
</gene>
<evidence type="ECO:0000313" key="4">
    <source>
        <dbReference type="EMBL" id="CAI9094883.1"/>
    </source>
</evidence>
<name>A0AAV1CIK8_OLDCO</name>
<dbReference type="EMBL" id="OX459119">
    <property type="protein sequence ID" value="CAI9094883.1"/>
    <property type="molecule type" value="Genomic_DNA"/>
</dbReference>
<dbReference type="InterPro" id="IPR001452">
    <property type="entry name" value="SH3_domain"/>
</dbReference>
<organism evidence="4 5">
    <name type="scientific">Oldenlandia corymbosa var. corymbosa</name>
    <dbReference type="NCBI Taxonomy" id="529605"/>
    <lineage>
        <taxon>Eukaryota</taxon>
        <taxon>Viridiplantae</taxon>
        <taxon>Streptophyta</taxon>
        <taxon>Embryophyta</taxon>
        <taxon>Tracheophyta</taxon>
        <taxon>Spermatophyta</taxon>
        <taxon>Magnoliopsida</taxon>
        <taxon>eudicotyledons</taxon>
        <taxon>Gunneridae</taxon>
        <taxon>Pentapetalae</taxon>
        <taxon>asterids</taxon>
        <taxon>lamiids</taxon>
        <taxon>Gentianales</taxon>
        <taxon>Rubiaceae</taxon>
        <taxon>Rubioideae</taxon>
        <taxon>Spermacoceae</taxon>
        <taxon>Hedyotis-Oldenlandia complex</taxon>
        <taxon>Oldenlandia</taxon>
    </lineage>
</organism>
<dbReference type="SUPFAM" id="SSF103657">
    <property type="entry name" value="BAR/IMD domain-like"/>
    <property type="match status" value="1"/>
</dbReference>
<dbReference type="SMART" id="SM00326">
    <property type="entry name" value="SH3"/>
    <property type="match status" value="1"/>
</dbReference>
<evidence type="ECO:0000259" key="3">
    <source>
        <dbReference type="PROSITE" id="PS50002"/>
    </source>
</evidence>